<evidence type="ECO:0000259" key="1">
    <source>
        <dbReference type="Pfam" id="PF04092"/>
    </source>
</evidence>
<proteinExistence type="predicted"/>
<dbReference type="InterPro" id="IPR028352">
    <property type="entry name" value="Surface_antig_SAG1"/>
</dbReference>
<feature type="domain" description="SRS" evidence="1">
    <location>
        <begin position="103"/>
        <end position="230"/>
    </location>
</feature>
<feature type="domain" description="SRS" evidence="1">
    <location>
        <begin position="241"/>
        <end position="371"/>
    </location>
</feature>
<reference evidence="2" key="1">
    <citation type="submission" date="2011-02" db="EMBL/GenBank/DDBJ databases">
        <authorList>
            <person name="Aslett M."/>
        </authorList>
    </citation>
    <scope>NUCLEOTIDE SEQUENCE</scope>
    <source>
        <strain evidence="2">Liverpool</strain>
    </source>
</reference>
<evidence type="ECO:0000313" key="4">
    <source>
        <dbReference type="Proteomes" id="UP000007494"/>
    </source>
</evidence>
<protein>
    <submittedName>
        <fullName evidence="2 3">Srs domain-containing protein</fullName>
    </submittedName>
</protein>
<dbReference type="OrthoDB" id="333141at2759"/>
<dbReference type="GO" id="GO:0016020">
    <property type="term" value="C:membrane"/>
    <property type="evidence" value="ECO:0007669"/>
    <property type="project" value="InterPro"/>
</dbReference>
<organism evidence="2 4">
    <name type="scientific">Neospora caninum (strain Liverpool)</name>
    <dbReference type="NCBI Taxonomy" id="572307"/>
    <lineage>
        <taxon>Eukaryota</taxon>
        <taxon>Sar</taxon>
        <taxon>Alveolata</taxon>
        <taxon>Apicomplexa</taxon>
        <taxon>Conoidasida</taxon>
        <taxon>Coccidia</taxon>
        <taxon>Eucoccidiorida</taxon>
        <taxon>Eimeriorina</taxon>
        <taxon>Sarcocystidae</taxon>
        <taxon>Neospora</taxon>
    </lineage>
</organism>
<dbReference type="eggNOG" id="ENOG502R0HQ">
    <property type="taxonomic scope" value="Eukaryota"/>
</dbReference>
<name>F0V7P7_NEOCL</name>
<dbReference type="EMBL" id="FR823380">
    <property type="protein sequence ID" value="CBZ49738.1"/>
    <property type="molecule type" value="Genomic_DNA"/>
</dbReference>
<dbReference type="EMBL" id="LN714474">
    <property type="protein sequence ID" value="CEL64322.1"/>
    <property type="molecule type" value="Genomic_DNA"/>
</dbReference>
<gene>
    <name evidence="3" type="ORF">BN1204_002250</name>
    <name evidence="2" type="ORF">NCLIV_002250</name>
</gene>
<dbReference type="InterPro" id="IPR036755">
    <property type="entry name" value="SRS_dom_sf"/>
</dbReference>
<dbReference type="Pfam" id="PF04092">
    <property type="entry name" value="SAG"/>
    <property type="match status" value="2"/>
</dbReference>
<dbReference type="InterPro" id="IPR007226">
    <property type="entry name" value="SRS_dom"/>
</dbReference>
<dbReference type="GeneID" id="13440640"/>
<keyword evidence="4" id="KW-1185">Reference proteome</keyword>
<dbReference type="VEuPathDB" id="ToxoDB:NCLIV_002250"/>
<dbReference type="RefSeq" id="XP_003879773.1">
    <property type="nucleotide sequence ID" value="XM_003879724.1"/>
</dbReference>
<dbReference type="SUPFAM" id="SSF74877">
    <property type="entry name" value="Major surface antigen p30, SAG1"/>
    <property type="match status" value="2"/>
</dbReference>
<sequence>MELLSDRYLISPNSRRTCGSWSSSRVSFVCILLFLVAGIDSWNLQLHGGTIVSGATAASGRSASRTVESICKNGAENETTCTCAASVPKGHDTSVLTGSRPEESTESSPKTAELVFSGPTNTLTLICEGGGTPVPNPATSPSDKVCPSSAEIDKCSKNQDSGNNPVSITTLLTGENADLIKWVDNKATHNKKSYSLTIPGVNLPLTDKAFSVGCLTNGDASTVACKVTVNLVKLSQTTGDTVECAYGATSNAYRQQVTLSPTQNTLTLVCGKDSAILPTAYQTIFCSAGNAQESCSDTYQSIMPQYEEDWWTLSPSESGTYHLEIPSDMFPEEEKRIVVGCKYTQSASGPGQRDEGEVAAKNRICNVDVTIAASKSAASDAIVPSVMFSGLSSVVMLGVGFPFLN</sequence>
<dbReference type="Gene3D" id="2.60.40.1320">
    <property type="entry name" value="SRS domain"/>
    <property type="match status" value="2"/>
</dbReference>
<dbReference type="InParanoid" id="F0V7P7"/>
<evidence type="ECO:0000313" key="2">
    <source>
        <dbReference type="EMBL" id="CBZ49738.1"/>
    </source>
</evidence>
<accession>F0V7P7</accession>
<reference evidence="4" key="3">
    <citation type="journal article" date="2012" name="PLoS Pathog.">
        <title>Comparative genomics of the apicomplexan parasites Toxoplasma gondii and Neospora caninum: Coccidia differing in host range and transmission strategy.</title>
        <authorList>
            <person name="Reid A.J."/>
            <person name="Vermont S.J."/>
            <person name="Cotton J.A."/>
            <person name="Harris D."/>
            <person name="Hill-Cawthorne G.A."/>
            <person name="Konen-Waisman S."/>
            <person name="Latham S.M."/>
            <person name="Mourier T."/>
            <person name="Norton R."/>
            <person name="Quail M.A."/>
            <person name="Sanders M."/>
            <person name="Shanmugam D."/>
            <person name="Sohal A."/>
            <person name="Wasmuth J.D."/>
            <person name="Brunk B."/>
            <person name="Grigg M.E."/>
            <person name="Howard J.C."/>
            <person name="Parkinson J."/>
            <person name="Roos D.S."/>
            <person name="Trees A.J."/>
            <person name="Berriman M."/>
            <person name="Pain A."/>
            <person name="Wastling J.M."/>
        </authorList>
    </citation>
    <scope>NUCLEOTIDE SEQUENCE [LARGE SCALE GENOMIC DNA]</scope>
    <source>
        <strain evidence="4">Liverpool</strain>
    </source>
</reference>
<reference evidence="3" key="4">
    <citation type="journal article" date="2015" name="PLoS ONE">
        <title>Comprehensive Evaluation of Toxoplasma gondii VEG and Neospora caninum LIV Genomes with Tachyzoite Stage Transcriptome and Proteome Defines Novel Transcript Features.</title>
        <authorList>
            <person name="Ramaprasad A."/>
            <person name="Mourier T."/>
            <person name="Naeem R."/>
            <person name="Malas T.B."/>
            <person name="Moussa E."/>
            <person name="Panigrahi A."/>
            <person name="Vermont S.J."/>
            <person name="Otto T.D."/>
            <person name="Wastling J."/>
            <person name="Pain A."/>
        </authorList>
    </citation>
    <scope>NUCLEOTIDE SEQUENCE</scope>
    <source>
        <strain evidence="3">Liverpool</strain>
    </source>
</reference>
<reference evidence="2" key="2">
    <citation type="submission" date="2011-03" db="EMBL/GenBank/DDBJ databases">
        <title>Comparative genomics and transcriptomics of Neospora caninum and Toxoplasma gondii.</title>
        <authorList>
            <person name="Reid A.J."/>
            <person name="Sohal A."/>
            <person name="Harris D."/>
            <person name="Quail M."/>
            <person name="Sanders M."/>
            <person name="Berriman M."/>
            <person name="Wastling J.M."/>
            <person name="Pain A."/>
        </authorList>
    </citation>
    <scope>NUCLEOTIDE SEQUENCE</scope>
    <source>
        <strain evidence="2">Liverpool</strain>
    </source>
</reference>
<dbReference type="PRINTS" id="PR01801">
    <property type="entry name" value="SURFCEANTIGN"/>
</dbReference>
<dbReference type="AlphaFoldDB" id="F0V7P7"/>
<dbReference type="Proteomes" id="UP000007494">
    <property type="component" value="Chromosome Ia"/>
</dbReference>
<evidence type="ECO:0000313" key="3">
    <source>
        <dbReference type="EMBL" id="CEL64322.1"/>
    </source>
</evidence>